<accession>M7B479</accession>
<dbReference type="eggNOG" id="ENOG502QWE2">
    <property type="taxonomic scope" value="Eukaryota"/>
</dbReference>
<dbReference type="GO" id="GO:0012505">
    <property type="term" value="C:endomembrane system"/>
    <property type="evidence" value="ECO:0007669"/>
    <property type="project" value="TreeGrafter"/>
</dbReference>
<organism evidence="9 10">
    <name type="scientific">Chelonia mydas</name>
    <name type="common">Green sea-turtle</name>
    <name type="synonym">Chelonia agassizi</name>
    <dbReference type="NCBI Taxonomy" id="8469"/>
    <lineage>
        <taxon>Eukaryota</taxon>
        <taxon>Metazoa</taxon>
        <taxon>Chordata</taxon>
        <taxon>Craniata</taxon>
        <taxon>Vertebrata</taxon>
        <taxon>Euteleostomi</taxon>
        <taxon>Archelosauria</taxon>
        <taxon>Testudinata</taxon>
        <taxon>Testudines</taxon>
        <taxon>Cryptodira</taxon>
        <taxon>Durocryptodira</taxon>
        <taxon>Americhelydia</taxon>
        <taxon>Chelonioidea</taxon>
        <taxon>Cheloniidae</taxon>
        <taxon>Chelonia</taxon>
    </lineage>
</organism>
<dbReference type="PANTHER" id="PTHR17613">
    <property type="entry name" value="CEREBRAL PROTEIN-11-RELATED"/>
    <property type="match status" value="1"/>
</dbReference>
<feature type="compositionally biased region" description="Basic and acidic residues" evidence="8">
    <location>
        <begin position="1036"/>
        <end position="1046"/>
    </location>
</feature>
<feature type="region of interest" description="Disordered" evidence="8">
    <location>
        <begin position="154"/>
        <end position="181"/>
    </location>
</feature>
<feature type="coiled-coil region" evidence="7">
    <location>
        <begin position="495"/>
        <end position="775"/>
    </location>
</feature>
<evidence type="ECO:0000256" key="4">
    <source>
        <dbReference type="ARBA" id="ARBA00022989"/>
    </source>
</evidence>
<feature type="coiled-coil region" evidence="7">
    <location>
        <begin position="283"/>
        <end position="345"/>
    </location>
</feature>
<evidence type="ECO:0000256" key="5">
    <source>
        <dbReference type="ARBA" id="ARBA00023054"/>
    </source>
</evidence>
<proteinExistence type="inferred from homology"/>
<feature type="coiled-coil region" evidence="7">
    <location>
        <begin position="417"/>
        <end position="469"/>
    </location>
</feature>
<sequence>METSQLRLFSKAARCSWQVERHDMNTLSLPLNIRRGGSDTNLNFDVPDGVLEFHKVKLNADSLKQKILKVTEQIKIEQTTRDGNVAEYLKLVNSADKQQAGRIKQVFEKKNQKSAHSIAQLQKKLEQYHRKLKDIEQNGSSKSSKDILKDNLKDIQPPLKDVHGKSRTSGQGAESSKSGVPGVSLTPPVFVFNKSREFANLIRNKFGSADNISHLKNTLDEFRPETSSRAYGGSATIVAKPKYVSDDECSSGTSGSADSNGNHSFGPGGTNALDSQAKLSMILEELREIKETQSQLADDIENLKAQFQRDYGFISQTLQEERYRYERLEDQLNDLTDLHQHETANLKQELASIEERVAYQACERSRDVQEALESCQTRVFKLEFHQQEQQALQSETVNAKVLLGKCINVILAFMTVILVLQDEYTKSQNELKRLLVEKQTIHDKFQFLLAELRGELLDKTRELEELKMQVLTPQKLELLKAQIQHELETPMRERFRKLDEEVEKYRTEYNKLRYEHTFLKSEFEHQKEEHARILEEKKIKYDSEIARLDRDKEELHNQLLSVDPTRDNKRVEVLLREKAQLHQKLKGLEAEVAELRAERENSGVQADNVQRIQVRQLAEMQTTMRSLEAEKQSAKLQIDRIEKELQMSNEQNTLLTSKLHKAEREISALATKVDELKHSHKLEVTNVRLEAARAKSEVERERNKIQSEMDGLHSDNEILKAAVERHKVLLVEKDRELIRKVQAAREEGFQKLAALQEEKLELENRLGELEKMKVEQDAWRQSEKDEYEEKLRVMHLAEESNRRELQNVRLKLQQQIIQSEELEKEKSENADLKQQIHDLELQVASLSQCENDLLDYNQKLKEMVERLKQECRNARSQAEKAQLEAEKMLEDRCVEWLEEKHKFIHRITEREEKYDHKALNDNKQKRLQEKIELLEAKREELETENQVLNRQNVPYEEYTRLQKRLKDLQRRHNEFRSLILVPNIPSLNPVSGMSSTLVPGPEISFPHLQEEQHQRELSLLRKRLEDLETTQRKQLQELGPRGERVRLGAHSDSGRSRMVEEDDIQIEDSK</sequence>
<evidence type="ECO:0000313" key="9">
    <source>
        <dbReference type="EMBL" id="EMP26933.1"/>
    </source>
</evidence>
<dbReference type="EMBL" id="KB575332">
    <property type="protein sequence ID" value="EMP26933.1"/>
    <property type="molecule type" value="Genomic_DNA"/>
</dbReference>
<name>M7B479_CHEMY</name>
<feature type="compositionally biased region" description="Polar residues" evidence="8">
    <location>
        <begin position="250"/>
        <end position="263"/>
    </location>
</feature>
<feature type="compositionally biased region" description="Acidic residues" evidence="8">
    <location>
        <begin position="1060"/>
        <end position="1070"/>
    </location>
</feature>
<feature type="region of interest" description="Disordered" evidence="8">
    <location>
        <begin position="245"/>
        <end position="271"/>
    </location>
</feature>
<keyword evidence="10" id="KW-1185">Reference proteome</keyword>
<comment type="subcellular location">
    <subcellularLocation>
        <location evidence="1">Membrane</location>
    </subcellularLocation>
</comment>
<dbReference type="GO" id="GO:0016020">
    <property type="term" value="C:membrane"/>
    <property type="evidence" value="ECO:0007669"/>
    <property type="project" value="UniProtKB-SubCell"/>
</dbReference>
<feature type="region of interest" description="Disordered" evidence="8">
    <location>
        <begin position="1036"/>
        <end position="1070"/>
    </location>
</feature>
<keyword evidence="4" id="KW-1133">Transmembrane helix</keyword>
<dbReference type="STRING" id="8469.M7B479"/>
<feature type="compositionally biased region" description="Polar residues" evidence="8">
    <location>
        <begin position="167"/>
        <end position="178"/>
    </location>
</feature>
<protein>
    <submittedName>
        <fullName evidence="9">Coiled-coil domain-containing protein 41</fullName>
    </submittedName>
</protein>
<evidence type="ECO:0000256" key="6">
    <source>
        <dbReference type="ARBA" id="ARBA00023136"/>
    </source>
</evidence>
<evidence type="ECO:0000256" key="8">
    <source>
        <dbReference type="SAM" id="MobiDB-lite"/>
    </source>
</evidence>
<evidence type="ECO:0000256" key="2">
    <source>
        <dbReference type="ARBA" id="ARBA00008108"/>
    </source>
</evidence>
<dbReference type="PANTHER" id="PTHR17613:SF8">
    <property type="entry name" value="TRANSMEMBRANE AND COILED-COIL DOMAIN PROTEIN 3"/>
    <property type="match status" value="1"/>
</dbReference>
<reference evidence="10" key="1">
    <citation type="journal article" date="2013" name="Nat. Genet.">
        <title>The draft genomes of soft-shell turtle and green sea turtle yield insights into the development and evolution of the turtle-specific body plan.</title>
        <authorList>
            <person name="Wang Z."/>
            <person name="Pascual-Anaya J."/>
            <person name="Zadissa A."/>
            <person name="Li W."/>
            <person name="Niimura Y."/>
            <person name="Huang Z."/>
            <person name="Li C."/>
            <person name="White S."/>
            <person name="Xiong Z."/>
            <person name="Fang D."/>
            <person name="Wang B."/>
            <person name="Ming Y."/>
            <person name="Chen Y."/>
            <person name="Zheng Y."/>
            <person name="Kuraku S."/>
            <person name="Pignatelli M."/>
            <person name="Herrero J."/>
            <person name="Beal K."/>
            <person name="Nozawa M."/>
            <person name="Li Q."/>
            <person name="Wang J."/>
            <person name="Zhang H."/>
            <person name="Yu L."/>
            <person name="Shigenobu S."/>
            <person name="Wang J."/>
            <person name="Liu J."/>
            <person name="Flicek P."/>
            <person name="Searle S."/>
            <person name="Wang J."/>
            <person name="Kuratani S."/>
            <person name="Yin Y."/>
            <person name="Aken B."/>
            <person name="Zhang G."/>
            <person name="Irie N."/>
        </authorList>
    </citation>
    <scope>NUCLEOTIDE SEQUENCE [LARGE SCALE GENOMIC DNA]</scope>
</reference>
<dbReference type="Pfam" id="PF10267">
    <property type="entry name" value="Tmemb_cc2"/>
    <property type="match status" value="1"/>
</dbReference>
<comment type="similarity">
    <text evidence="2">Belongs to the TEX28 family.</text>
</comment>
<evidence type="ECO:0000256" key="7">
    <source>
        <dbReference type="SAM" id="Coils"/>
    </source>
</evidence>
<dbReference type="InterPro" id="IPR019394">
    <property type="entry name" value="TEX28/TMCC"/>
</dbReference>
<evidence type="ECO:0000256" key="1">
    <source>
        <dbReference type="ARBA" id="ARBA00004370"/>
    </source>
</evidence>
<feature type="coiled-coil region" evidence="7">
    <location>
        <begin position="111"/>
        <end position="138"/>
    </location>
</feature>
<dbReference type="AlphaFoldDB" id="M7B479"/>
<keyword evidence="3" id="KW-0812">Transmembrane</keyword>
<feature type="coiled-coil region" evidence="7">
    <location>
        <begin position="917"/>
        <end position="978"/>
    </location>
</feature>
<evidence type="ECO:0000313" key="10">
    <source>
        <dbReference type="Proteomes" id="UP000031443"/>
    </source>
</evidence>
<gene>
    <name evidence="9" type="ORF">UY3_16010</name>
</gene>
<feature type="coiled-coil region" evidence="7">
    <location>
        <begin position="802"/>
        <end position="891"/>
    </location>
</feature>
<keyword evidence="6" id="KW-0472">Membrane</keyword>
<keyword evidence="5 7" id="KW-0175">Coiled coil</keyword>
<evidence type="ECO:0000256" key="3">
    <source>
        <dbReference type="ARBA" id="ARBA00022692"/>
    </source>
</evidence>
<dbReference type="Proteomes" id="UP000031443">
    <property type="component" value="Unassembled WGS sequence"/>
</dbReference>